<dbReference type="RefSeq" id="WP_012933198.1">
    <property type="nucleotide sequence ID" value="NC_013739.1"/>
</dbReference>
<evidence type="ECO:0000256" key="1">
    <source>
        <dbReference type="SAM" id="MobiDB-lite"/>
    </source>
</evidence>
<dbReference type="STRING" id="469383.Cwoe_1720"/>
<organism evidence="3 4">
    <name type="scientific">Conexibacter woesei (strain DSM 14684 / CCUG 47730 / CIP 108061 / JCM 11494 / NBRC 100937 / ID131577)</name>
    <dbReference type="NCBI Taxonomy" id="469383"/>
    <lineage>
        <taxon>Bacteria</taxon>
        <taxon>Bacillati</taxon>
        <taxon>Actinomycetota</taxon>
        <taxon>Thermoleophilia</taxon>
        <taxon>Solirubrobacterales</taxon>
        <taxon>Conexibacteraceae</taxon>
        <taxon>Conexibacter</taxon>
    </lineage>
</organism>
<keyword evidence="2" id="KW-0732">Signal</keyword>
<dbReference type="AlphaFoldDB" id="D3F171"/>
<evidence type="ECO:0000313" key="3">
    <source>
        <dbReference type="EMBL" id="ADB50147.1"/>
    </source>
</evidence>
<dbReference type="Gene3D" id="2.60.40.10">
    <property type="entry name" value="Immunoglobulins"/>
    <property type="match status" value="1"/>
</dbReference>
<protein>
    <submittedName>
        <fullName evidence="3">Collagen triple helix repeat protein</fullName>
    </submittedName>
</protein>
<sequence precursor="true">MSPISGLRRFLPGVVAAFAVVPATATAADGPAVTVRVEGVQSTLASPFASAQAPLRRIVLGAASDAAVDAPASVYCNGLPSGKVPADSVGAALARVDASWQFDPFGFPSSMTLLSERHGLDGVTFDGSAGVWSVWIGRDYHNLSLESGAPCQPLADGATLLFQASEQRKATPEEMFATPTTPLVEIDGVPQTVLRGTSVQVTVSTYAPSTWGGAAMPGVRAPGAGFHVYPDGAPADLIADAAGNATVTLDGSGNVAISAYHADAWGGEAGTFPTPTGNSGRALPRVVCVFDPDAIASPCVGNLVGPATAPDFGTQARETLGAPRTIALGSQLGRVGVTGVKVVGSGADQDGADDFLLSYDGCSGRTVDRAAPTCSVRVRFAPSVVGPRSATLRVENSGGGGTLDVPLTGTGGGAAPGAPGADGADGAKGDKGDAGAKGDAGPAGAPGATGPSGPQGPAGGVGPTGAAGSTGPAGPQGKPGRNGKDATCTVKRGKGAPKIVCRLVNGAGTARASMTRGGTTYARGTVSSLRATRAVRAGSYLLRFHVKGKRVTQPVRVR</sequence>
<evidence type="ECO:0000313" key="4">
    <source>
        <dbReference type="Proteomes" id="UP000008229"/>
    </source>
</evidence>
<dbReference type="InterPro" id="IPR013783">
    <property type="entry name" value="Ig-like_fold"/>
</dbReference>
<gene>
    <name evidence="3" type="ordered locus">Cwoe_1720</name>
</gene>
<dbReference type="eggNOG" id="COG1409">
    <property type="taxonomic scope" value="Bacteria"/>
</dbReference>
<name>D3F171_CONWI</name>
<feature type="compositionally biased region" description="Basic and acidic residues" evidence="1">
    <location>
        <begin position="425"/>
        <end position="436"/>
    </location>
</feature>
<feature type="region of interest" description="Disordered" evidence="1">
    <location>
        <begin position="391"/>
        <end position="490"/>
    </location>
</feature>
<feature type="signal peptide" evidence="2">
    <location>
        <begin position="1"/>
        <end position="27"/>
    </location>
</feature>
<dbReference type="KEGG" id="cwo:Cwoe_1720"/>
<feature type="compositionally biased region" description="Gly residues" evidence="1">
    <location>
        <begin position="456"/>
        <end position="465"/>
    </location>
</feature>
<dbReference type="Proteomes" id="UP000008229">
    <property type="component" value="Chromosome"/>
</dbReference>
<keyword evidence="4" id="KW-1185">Reference proteome</keyword>
<feature type="compositionally biased region" description="Low complexity" evidence="1">
    <location>
        <begin position="437"/>
        <end position="452"/>
    </location>
</feature>
<dbReference type="HOGENOM" id="CLU_488099_0_0_11"/>
<dbReference type="EMBL" id="CP001854">
    <property type="protein sequence ID" value="ADB50147.1"/>
    <property type="molecule type" value="Genomic_DNA"/>
</dbReference>
<feature type="compositionally biased region" description="Low complexity" evidence="1">
    <location>
        <begin position="466"/>
        <end position="476"/>
    </location>
</feature>
<proteinExistence type="predicted"/>
<accession>D3F171</accession>
<evidence type="ECO:0000256" key="2">
    <source>
        <dbReference type="SAM" id="SignalP"/>
    </source>
</evidence>
<reference evidence="4" key="2">
    <citation type="submission" date="2010-01" db="EMBL/GenBank/DDBJ databases">
        <title>The complete genome of Conexibacter woesei DSM 14684.</title>
        <authorList>
            <consortium name="US DOE Joint Genome Institute (JGI-PGF)"/>
            <person name="Lucas S."/>
            <person name="Copeland A."/>
            <person name="Lapidus A."/>
            <person name="Glavina del Rio T."/>
            <person name="Dalin E."/>
            <person name="Tice H."/>
            <person name="Bruce D."/>
            <person name="Goodwin L."/>
            <person name="Pitluck S."/>
            <person name="Kyrpides N."/>
            <person name="Mavromatis K."/>
            <person name="Ivanova N."/>
            <person name="Mikhailova N."/>
            <person name="Chertkov O."/>
            <person name="Brettin T."/>
            <person name="Detter J.C."/>
            <person name="Han C."/>
            <person name="Larimer F."/>
            <person name="Land M."/>
            <person name="Hauser L."/>
            <person name="Markowitz V."/>
            <person name="Cheng J.-F."/>
            <person name="Hugenholtz P."/>
            <person name="Woyke T."/>
            <person name="Wu D."/>
            <person name="Pukall R."/>
            <person name="Steenblock K."/>
            <person name="Schneider S."/>
            <person name="Klenk H.-P."/>
            <person name="Eisen J.A."/>
        </authorList>
    </citation>
    <scope>NUCLEOTIDE SEQUENCE [LARGE SCALE GENOMIC DNA]</scope>
    <source>
        <strain evidence="4">DSM 14684 / CIP 108061 / JCM 11494 / NBRC 100937 / ID131577</strain>
    </source>
</reference>
<feature type="chain" id="PRO_5003043410" evidence="2">
    <location>
        <begin position="28"/>
        <end position="558"/>
    </location>
</feature>
<reference evidence="3 4" key="1">
    <citation type="journal article" date="2010" name="Stand. Genomic Sci.">
        <title>Complete genome sequence of Conexibacter woesei type strain (ID131577).</title>
        <authorList>
            <person name="Pukall R."/>
            <person name="Lapidus A."/>
            <person name="Glavina Del Rio T."/>
            <person name="Copeland A."/>
            <person name="Tice H."/>
            <person name="Cheng J.-F."/>
            <person name="Lucas S."/>
            <person name="Chen F."/>
            <person name="Nolan M."/>
            <person name="Bruce D."/>
            <person name="Goodwin L."/>
            <person name="Pitluck S."/>
            <person name="Mavromatis K."/>
            <person name="Ivanova N."/>
            <person name="Ovchinnikova G."/>
            <person name="Pati A."/>
            <person name="Chen A."/>
            <person name="Palaniappan K."/>
            <person name="Land M."/>
            <person name="Hauser L."/>
            <person name="Chang Y.-J."/>
            <person name="Jeffries C.D."/>
            <person name="Chain P."/>
            <person name="Meincke L."/>
            <person name="Sims D."/>
            <person name="Brettin T."/>
            <person name="Detter J.C."/>
            <person name="Rohde M."/>
            <person name="Goeker M."/>
            <person name="Bristow J."/>
            <person name="Eisen J.A."/>
            <person name="Markowitz V."/>
            <person name="Kyrpides N.C."/>
            <person name="Klenk H.-P."/>
            <person name="Hugenholtz P."/>
        </authorList>
    </citation>
    <scope>NUCLEOTIDE SEQUENCE [LARGE SCALE GENOMIC DNA]</scope>
    <source>
        <strain evidence="4">DSM 14684 / CIP 108061 / JCM 11494 / NBRC 100937 / ID131577</strain>
    </source>
</reference>
<keyword evidence="3" id="KW-0176">Collagen</keyword>
<dbReference type="GO" id="GO:0005975">
    <property type="term" value="P:carbohydrate metabolic process"/>
    <property type="evidence" value="ECO:0007669"/>
    <property type="project" value="UniProtKB-ARBA"/>
</dbReference>